<dbReference type="Proteomes" id="UP000028547">
    <property type="component" value="Unassembled WGS sequence"/>
</dbReference>
<sequence length="301" mass="33560">MNLRCQSCGADLVVAEELRTTVCPYCAAPSVVERPASVDRPEPSFALGFAMTQPLAAERVKHWLRTRHPWSHSGLKKAPLQDVRGIYVPAYLYSALAQSEYSASIGENYTETETYTTTENGKTVTRTRTVTKTEWRSLSGRHAEYVPDVLVTASRGLSNVELERIEPFDLRMLARYEPAMVAGWIAEEPSLAREECLRMARGEAMEKVKRRLDAFMPGDSHRMQDVDTRLSEESLEVCLVPVWVLAARYDPEKPPLRVVVNGQSGEVHGEVPISWVKVVLTVVVVAVLALVVYLMNQGGLS</sequence>
<protein>
    <recommendedName>
        <fullName evidence="4">Zinc ribbon domain-containing protein</fullName>
    </recommendedName>
</protein>
<accession>A0A084SX55</accession>
<dbReference type="AlphaFoldDB" id="A0A084SX55"/>
<evidence type="ECO:0008006" key="4">
    <source>
        <dbReference type="Google" id="ProtNLM"/>
    </source>
</evidence>
<gene>
    <name evidence="2" type="ORF">Q664_12240</name>
</gene>
<organism evidence="2 3">
    <name type="scientific">Archangium violaceum Cb vi76</name>
    <dbReference type="NCBI Taxonomy" id="1406225"/>
    <lineage>
        <taxon>Bacteria</taxon>
        <taxon>Pseudomonadati</taxon>
        <taxon>Myxococcota</taxon>
        <taxon>Myxococcia</taxon>
        <taxon>Myxococcales</taxon>
        <taxon>Cystobacterineae</taxon>
        <taxon>Archangiaceae</taxon>
        <taxon>Archangium</taxon>
    </lineage>
</organism>
<proteinExistence type="predicted"/>
<keyword evidence="1" id="KW-1133">Transmembrane helix</keyword>
<evidence type="ECO:0000256" key="1">
    <source>
        <dbReference type="SAM" id="Phobius"/>
    </source>
</evidence>
<feature type="transmembrane region" description="Helical" evidence="1">
    <location>
        <begin position="275"/>
        <end position="295"/>
    </location>
</feature>
<comment type="caution">
    <text evidence="2">The sequence shown here is derived from an EMBL/GenBank/DDBJ whole genome shotgun (WGS) entry which is preliminary data.</text>
</comment>
<evidence type="ECO:0000313" key="2">
    <source>
        <dbReference type="EMBL" id="KFA93040.1"/>
    </source>
</evidence>
<dbReference type="PANTHER" id="PTHR37826:SF3">
    <property type="entry name" value="J DOMAIN-CONTAINING PROTEIN"/>
    <property type="match status" value="1"/>
</dbReference>
<keyword evidence="1" id="KW-0472">Membrane</keyword>
<dbReference type="EMBL" id="JPMI01000075">
    <property type="protein sequence ID" value="KFA93040.1"/>
    <property type="molecule type" value="Genomic_DNA"/>
</dbReference>
<evidence type="ECO:0000313" key="3">
    <source>
        <dbReference type="Proteomes" id="UP000028547"/>
    </source>
</evidence>
<name>A0A084SX55_9BACT</name>
<reference evidence="2 3" key="1">
    <citation type="submission" date="2014-07" db="EMBL/GenBank/DDBJ databases">
        <title>Draft Genome Sequence of Gephyronic Acid Producer, Cystobacter violaceus Strain Cb vi76.</title>
        <authorList>
            <person name="Stevens D.C."/>
            <person name="Young J."/>
            <person name="Carmichael R."/>
            <person name="Tan J."/>
            <person name="Taylor R.E."/>
        </authorList>
    </citation>
    <scope>NUCLEOTIDE SEQUENCE [LARGE SCALE GENOMIC DNA]</scope>
    <source>
        <strain evidence="2 3">Cb vi76</strain>
    </source>
</reference>
<dbReference type="PANTHER" id="PTHR37826">
    <property type="entry name" value="FLOTILLIN BAND_7_5 DOMAIN PROTEIN"/>
    <property type="match status" value="1"/>
</dbReference>
<keyword evidence="1" id="KW-0812">Transmembrane</keyword>